<name>A0ABV6A419_9PSEU</name>
<keyword evidence="2" id="KW-0540">Nuclease</keyword>
<protein>
    <submittedName>
        <fullName evidence="2">Endonuclease/exonuclease/phosphatase family protein</fullName>
    </submittedName>
</protein>
<evidence type="ECO:0000259" key="1">
    <source>
        <dbReference type="Pfam" id="PF03372"/>
    </source>
</evidence>
<keyword evidence="2" id="KW-0255">Endonuclease</keyword>
<dbReference type="SUPFAM" id="SSF56219">
    <property type="entry name" value="DNase I-like"/>
    <property type="match status" value="1"/>
</dbReference>
<comment type="caution">
    <text evidence="2">The sequence shown here is derived from an EMBL/GenBank/DDBJ whole genome shotgun (WGS) entry which is preliminary data.</text>
</comment>
<dbReference type="PANTHER" id="PTHR14859">
    <property type="entry name" value="CALCOFLUOR WHITE HYPERSENSITIVE PROTEIN PRECURSOR"/>
    <property type="match status" value="1"/>
</dbReference>
<proteinExistence type="predicted"/>
<accession>A0ABV6A419</accession>
<dbReference type="Pfam" id="PF03372">
    <property type="entry name" value="Exo_endo_phos"/>
    <property type="match status" value="1"/>
</dbReference>
<dbReference type="EMBL" id="JBHLZU010000019">
    <property type="protein sequence ID" value="MFB9907009.1"/>
    <property type="molecule type" value="Genomic_DNA"/>
</dbReference>
<evidence type="ECO:0000313" key="3">
    <source>
        <dbReference type="Proteomes" id="UP001589693"/>
    </source>
</evidence>
<dbReference type="Proteomes" id="UP001589693">
    <property type="component" value="Unassembled WGS sequence"/>
</dbReference>
<feature type="domain" description="Endonuclease/exonuclease/phosphatase" evidence="1">
    <location>
        <begin position="5"/>
        <end position="262"/>
    </location>
</feature>
<dbReference type="InterPro" id="IPR036691">
    <property type="entry name" value="Endo/exonu/phosph_ase_sf"/>
</dbReference>
<dbReference type="PANTHER" id="PTHR14859:SF15">
    <property type="entry name" value="ENDONUCLEASE_EXONUCLEASE_PHOSPHATASE DOMAIN-CONTAINING PROTEIN"/>
    <property type="match status" value="1"/>
</dbReference>
<keyword evidence="2" id="KW-0378">Hydrolase</keyword>
<dbReference type="RefSeq" id="WP_377856366.1">
    <property type="nucleotide sequence ID" value="NZ_JBHLZU010000019.1"/>
</dbReference>
<evidence type="ECO:0000313" key="2">
    <source>
        <dbReference type="EMBL" id="MFB9907009.1"/>
    </source>
</evidence>
<keyword evidence="3" id="KW-1185">Reference proteome</keyword>
<reference evidence="2 3" key="1">
    <citation type="submission" date="2024-09" db="EMBL/GenBank/DDBJ databases">
        <authorList>
            <person name="Sun Q."/>
            <person name="Mori K."/>
        </authorList>
    </citation>
    <scope>NUCLEOTIDE SEQUENCE [LARGE SCALE GENOMIC DNA]</scope>
    <source>
        <strain evidence="2 3">TBRC 7907</strain>
    </source>
</reference>
<sequence>MRIASYNVMSGGFDGYDHESSVPQRLPELTLAIQELRADVVGLVDTFRWDEVFTTDDLCRQFGYKYAFCVSLDDERLKELGHDNGLTLLSNVEMADVRAVRVATRNAISARLLGERAEVSIILAYLDDLSEDVRVTQMRTLSSEINSDEPTVVVGDLNSIKASEVTNLARSLSRVYETNPGLAGALEPVVADMQRGEVVALLESLGLRDADPMGRPTLPTQLFPIKLDGALLRVDYCFHSPSVTVRNFTVPDSATFQRASDHLPIAFDAEVDPGAARPR</sequence>
<organism evidence="2 3">
    <name type="scientific">Allokutzneria oryzae</name>
    <dbReference type="NCBI Taxonomy" id="1378989"/>
    <lineage>
        <taxon>Bacteria</taxon>
        <taxon>Bacillati</taxon>
        <taxon>Actinomycetota</taxon>
        <taxon>Actinomycetes</taxon>
        <taxon>Pseudonocardiales</taxon>
        <taxon>Pseudonocardiaceae</taxon>
        <taxon>Allokutzneria</taxon>
    </lineage>
</organism>
<dbReference type="InterPro" id="IPR005135">
    <property type="entry name" value="Endo/exonuclease/phosphatase"/>
</dbReference>
<dbReference type="InterPro" id="IPR051916">
    <property type="entry name" value="GPI-anchor_lipid_remodeler"/>
</dbReference>
<gene>
    <name evidence="2" type="ORF">ACFFQA_23995</name>
</gene>
<dbReference type="GO" id="GO:0004519">
    <property type="term" value="F:endonuclease activity"/>
    <property type="evidence" value="ECO:0007669"/>
    <property type="project" value="UniProtKB-KW"/>
</dbReference>
<dbReference type="Gene3D" id="3.60.10.10">
    <property type="entry name" value="Endonuclease/exonuclease/phosphatase"/>
    <property type="match status" value="1"/>
</dbReference>